<keyword evidence="3" id="KW-1185">Reference proteome</keyword>
<dbReference type="SUPFAM" id="SSF89155">
    <property type="entry name" value="TorD-like"/>
    <property type="match status" value="1"/>
</dbReference>
<dbReference type="InterPro" id="IPR036411">
    <property type="entry name" value="TorD-like_sf"/>
</dbReference>
<dbReference type="InterPro" id="IPR020945">
    <property type="entry name" value="DMSO/NO3_reduct_chaperone"/>
</dbReference>
<reference evidence="2 3" key="1">
    <citation type="submission" date="2024-01" db="EMBL/GenBank/DDBJ databases">
        <title>novel species in genus Adlercreutzia.</title>
        <authorList>
            <person name="Liu X."/>
        </authorList>
    </citation>
    <scope>NUCLEOTIDE SEQUENCE [LARGE SCALE GENOMIC DNA]</scope>
    <source>
        <strain evidence="2 3">R22</strain>
    </source>
</reference>
<accession>A0ABU6IVS9</accession>
<sequence>MNEFETMDASERAEHARWRAALYGLASRTFLQEPSDEELKASIVAAQAALEAGEGWTLPCERELLVHLASFDAEEDALGTRVRSEYAELFVGPRPPLAPLYESMYVGYPRRLLSETTKRVRDAYERCGLSVAKRNRVPDDHLGYELEFMAALARREAEALEAADEETAKRWQNDQGRFLEEHLRCWIELFCDRLHEAPGDYYGGWADFVRSFMAEDAAALASRAAR</sequence>
<gene>
    <name evidence="2" type="ORF">VJ920_01105</name>
</gene>
<evidence type="ECO:0000256" key="1">
    <source>
        <dbReference type="ARBA" id="ARBA00023186"/>
    </source>
</evidence>
<comment type="caution">
    <text evidence="2">The sequence shown here is derived from an EMBL/GenBank/DDBJ whole genome shotgun (WGS) entry which is preliminary data.</text>
</comment>
<keyword evidence="1" id="KW-0143">Chaperone</keyword>
<dbReference type="InterPro" id="IPR050289">
    <property type="entry name" value="TorD/DmsD_chaperones"/>
</dbReference>
<name>A0ABU6IVS9_9ACTN</name>
<dbReference type="EMBL" id="JAYMFH010000001">
    <property type="protein sequence ID" value="MEC4293905.1"/>
    <property type="molecule type" value="Genomic_DNA"/>
</dbReference>
<evidence type="ECO:0000313" key="3">
    <source>
        <dbReference type="Proteomes" id="UP001343724"/>
    </source>
</evidence>
<dbReference type="Gene3D" id="1.10.3480.10">
    <property type="entry name" value="TorD-like"/>
    <property type="match status" value="1"/>
</dbReference>
<protein>
    <submittedName>
        <fullName evidence="2">Molecular chaperone TorD family protein</fullName>
    </submittedName>
</protein>
<dbReference type="PANTHER" id="PTHR34227:SF1">
    <property type="entry name" value="DIMETHYL SULFOXIDE REDUCTASE CHAPERONE-RELATED"/>
    <property type="match status" value="1"/>
</dbReference>
<proteinExistence type="predicted"/>
<dbReference type="Pfam" id="PF02613">
    <property type="entry name" value="Nitrate_red_del"/>
    <property type="match status" value="1"/>
</dbReference>
<evidence type="ECO:0000313" key="2">
    <source>
        <dbReference type="EMBL" id="MEC4293905.1"/>
    </source>
</evidence>
<dbReference type="PANTHER" id="PTHR34227">
    <property type="entry name" value="CHAPERONE PROTEIN YCDY"/>
    <property type="match status" value="1"/>
</dbReference>
<dbReference type="RefSeq" id="WP_326438493.1">
    <property type="nucleotide sequence ID" value="NZ_JAYMFH010000001.1"/>
</dbReference>
<dbReference type="Proteomes" id="UP001343724">
    <property type="component" value="Unassembled WGS sequence"/>
</dbReference>
<organism evidence="2 3">
    <name type="scientific">Adlercreutzia shanghongiae</name>
    <dbReference type="NCBI Taxonomy" id="3111773"/>
    <lineage>
        <taxon>Bacteria</taxon>
        <taxon>Bacillati</taxon>
        <taxon>Actinomycetota</taxon>
        <taxon>Coriobacteriia</taxon>
        <taxon>Eggerthellales</taxon>
        <taxon>Eggerthellaceae</taxon>
        <taxon>Adlercreutzia</taxon>
    </lineage>
</organism>